<comment type="caution">
    <text evidence="4">The sequence shown here is derived from an EMBL/GenBank/DDBJ whole genome shotgun (WGS) entry which is preliminary data.</text>
</comment>
<dbReference type="GO" id="GO:0006353">
    <property type="term" value="P:DNA-templated transcription termination"/>
    <property type="evidence" value="ECO:0007669"/>
    <property type="project" value="UniProtKB-KW"/>
</dbReference>
<evidence type="ECO:0000256" key="3">
    <source>
        <dbReference type="ARBA" id="ARBA00022946"/>
    </source>
</evidence>
<dbReference type="InterPro" id="IPR003690">
    <property type="entry name" value="MTERF"/>
</dbReference>
<organism evidence="4 5">
    <name type="scientific">Dioscorea zingiberensis</name>
    <dbReference type="NCBI Taxonomy" id="325984"/>
    <lineage>
        <taxon>Eukaryota</taxon>
        <taxon>Viridiplantae</taxon>
        <taxon>Streptophyta</taxon>
        <taxon>Embryophyta</taxon>
        <taxon>Tracheophyta</taxon>
        <taxon>Spermatophyta</taxon>
        <taxon>Magnoliopsida</taxon>
        <taxon>Liliopsida</taxon>
        <taxon>Dioscoreales</taxon>
        <taxon>Dioscoreaceae</taxon>
        <taxon>Dioscorea</taxon>
    </lineage>
</organism>
<evidence type="ECO:0000256" key="2">
    <source>
        <dbReference type="ARBA" id="ARBA00022472"/>
    </source>
</evidence>
<dbReference type="Proteomes" id="UP001085076">
    <property type="component" value="Miscellaneous, Linkage group lg03"/>
</dbReference>
<evidence type="ECO:0000313" key="5">
    <source>
        <dbReference type="Proteomes" id="UP001085076"/>
    </source>
</evidence>
<comment type="similarity">
    <text evidence="1">Belongs to the mTERF family.</text>
</comment>
<dbReference type="EMBL" id="JAGGNH010000003">
    <property type="protein sequence ID" value="KAJ0978061.1"/>
    <property type="molecule type" value="Genomic_DNA"/>
</dbReference>
<dbReference type="Pfam" id="PF02536">
    <property type="entry name" value="mTERF"/>
    <property type="match status" value="1"/>
</dbReference>
<dbReference type="PANTHER" id="PTHR13068">
    <property type="entry name" value="CGI-12 PROTEIN-RELATED"/>
    <property type="match status" value="1"/>
</dbReference>
<keyword evidence="2" id="KW-0806">Transcription termination</keyword>
<keyword evidence="3" id="KW-0809">Transit peptide</keyword>
<gene>
    <name evidence="4" type="ORF">J5N97_013535</name>
</gene>
<name>A0A9D5HIQ6_9LILI</name>
<evidence type="ECO:0000313" key="4">
    <source>
        <dbReference type="EMBL" id="KAJ0978061.1"/>
    </source>
</evidence>
<evidence type="ECO:0000256" key="1">
    <source>
        <dbReference type="ARBA" id="ARBA00007692"/>
    </source>
</evidence>
<dbReference type="OrthoDB" id="637682at2759"/>
<reference evidence="4" key="2">
    <citation type="journal article" date="2022" name="Hortic Res">
        <title>The genome of Dioscorea zingiberensis sheds light on the biosynthesis, origin and evolution of the medicinally important diosgenin saponins.</title>
        <authorList>
            <person name="Li Y."/>
            <person name="Tan C."/>
            <person name="Li Z."/>
            <person name="Guo J."/>
            <person name="Li S."/>
            <person name="Chen X."/>
            <person name="Wang C."/>
            <person name="Dai X."/>
            <person name="Yang H."/>
            <person name="Song W."/>
            <person name="Hou L."/>
            <person name="Xu J."/>
            <person name="Tong Z."/>
            <person name="Xu A."/>
            <person name="Yuan X."/>
            <person name="Wang W."/>
            <person name="Yang Q."/>
            <person name="Chen L."/>
            <person name="Sun Z."/>
            <person name="Wang K."/>
            <person name="Pan B."/>
            <person name="Chen J."/>
            <person name="Bao Y."/>
            <person name="Liu F."/>
            <person name="Qi X."/>
            <person name="Gang D.R."/>
            <person name="Wen J."/>
            <person name="Li J."/>
        </authorList>
    </citation>
    <scope>NUCLEOTIDE SEQUENCE</scope>
    <source>
        <strain evidence="4">Dzin_1.0</strain>
    </source>
</reference>
<reference evidence="4" key="1">
    <citation type="submission" date="2021-03" db="EMBL/GenBank/DDBJ databases">
        <authorList>
            <person name="Li Z."/>
            <person name="Yang C."/>
        </authorList>
    </citation>
    <scope>NUCLEOTIDE SEQUENCE</scope>
    <source>
        <strain evidence="4">Dzin_1.0</strain>
        <tissue evidence="4">Leaf</tissue>
    </source>
</reference>
<proteinExistence type="inferred from homology"/>
<dbReference type="InterPro" id="IPR038538">
    <property type="entry name" value="MTERF_sf"/>
</dbReference>
<accession>A0A9D5HIQ6</accession>
<dbReference type="SMART" id="SM00733">
    <property type="entry name" value="Mterf"/>
    <property type="match status" value="7"/>
</dbReference>
<dbReference type="FunFam" id="1.25.70.10:FF:000001">
    <property type="entry name" value="Mitochondrial transcription termination factor-like"/>
    <property type="match status" value="1"/>
</dbReference>
<dbReference type="PANTHER" id="PTHR13068:SF166">
    <property type="entry name" value="TRANSCRIPTION TERMINATION FACTOR MTERF15, MITOCHONDRIAL-LIKE"/>
    <property type="match status" value="1"/>
</dbReference>
<keyword evidence="2" id="KW-0804">Transcription</keyword>
<protein>
    <submittedName>
        <fullName evidence="4">Uncharacterized protein</fullName>
    </submittedName>
</protein>
<keyword evidence="5" id="KW-1185">Reference proteome</keyword>
<dbReference type="GO" id="GO:0003676">
    <property type="term" value="F:nucleic acid binding"/>
    <property type="evidence" value="ECO:0007669"/>
    <property type="project" value="InterPro"/>
</dbReference>
<dbReference type="AlphaFoldDB" id="A0A9D5HIQ6"/>
<keyword evidence="2" id="KW-0805">Transcription regulation</keyword>
<sequence>MFSGISIRVRRIQTIANLSTLQAPSLTSFLTDSCGLSPAAAAVAASKVTFISKSQKVTAKRNPVSVLTFFESHGLTPSQIAKLFSTHPRFLLSNPARTFQPKIDFYLAAGFSPSTLTKLISADAYILLVSLNNRIIPCFDFLKAILHTNEDVVAAVKRSTWMLRVDLKNKMAPNIETLRSIGVPIVCIAKLVKIYPSALMQSSSRFGESVERVLQIGLNPSDAMFIRALNSLSTISVATLERKLEIYKNFGLSEDKILSCLKINPMIINLSEENIRKKFRFYMEKLIWKPEFVFSSPVLLMLSLEKRIAPRFSVYEILVFKNLLKEKSIVPRYFFLNEEEFFRRYLIRFLEECPEILEAYKGKRGH</sequence>
<dbReference type="Gene3D" id="1.25.70.10">
    <property type="entry name" value="Transcription termination factor 3, mitochondrial"/>
    <property type="match status" value="1"/>
</dbReference>